<organism evidence="1 2">
    <name type="scientific">Paraphotobacterium marinum</name>
    <dbReference type="NCBI Taxonomy" id="1755811"/>
    <lineage>
        <taxon>Bacteria</taxon>
        <taxon>Pseudomonadati</taxon>
        <taxon>Pseudomonadota</taxon>
        <taxon>Gammaproteobacteria</taxon>
        <taxon>Vibrionales</taxon>
        <taxon>Vibrionaceae</taxon>
        <taxon>Paraphotobacterium</taxon>
    </lineage>
</organism>
<name>A0A220VCP0_9GAMM</name>
<evidence type="ECO:0000313" key="2">
    <source>
        <dbReference type="Proteomes" id="UP000242175"/>
    </source>
</evidence>
<accession>A0A220VCP0</accession>
<evidence type="ECO:0000313" key="1">
    <source>
        <dbReference type="EMBL" id="ASK78109.1"/>
    </source>
</evidence>
<dbReference type="RefSeq" id="WP_089073018.1">
    <property type="nucleotide sequence ID" value="NZ_CBCSAM010000012.1"/>
</dbReference>
<proteinExistence type="predicted"/>
<evidence type="ECO:0008006" key="3">
    <source>
        <dbReference type="Google" id="ProtNLM"/>
    </source>
</evidence>
<dbReference type="KEGG" id="pmai:CF386_03185"/>
<dbReference type="Proteomes" id="UP000242175">
    <property type="component" value="Chromosome large"/>
</dbReference>
<gene>
    <name evidence="1" type="ORF">CF386_03185</name>
</gene>
<protein>
    <recommendedName>
        <fullName evidence="3">Short-chain dehydrogenase</fullName>
    </recommendedName>
</protein>
<reference evidence="1 2" key="1">
    <citation type="journal article" date="2016" name="Int. J. Syst. Evol. Microbiol.">
        <title>Paraphotobacterium marinum gen. nov., sp. nov., a member of the family Vibrionaceae, isolated from surface seawater.</title>
        <authorList>
            <person name="Huang Z."/>
            <person name="Dong C."/>
            <person name="Shao Z."/>
        </authorList>
    </citation>
    <scope>NUCLEOTIDE SEQUENCE [LARGE SCALE GENOMIC DNA]</scope>
    <source>
        <strain evidence="1 2">NSCS20N07D</strain>
    </source>
</reference>
<sequence length="66" mass="7036">MISDKVVVVTGGDRLIGQYFSQEIVKHQGIGVSNSDDLNGTLICFLSDMSAFVIGQNIVVSDGFSL</sequence>
<dbReference type="OrthoDB" id="7301144at2"/>
<dbReference type="EMBL" id="CP022355">
    <property type="protein sequence ID" value="ASK78109.1"/>
    <property type="molecule type" value="Genomic_DNA"/>
</dbReference>
<keyword evidence="2" id="KW-1185">Reference proteome</keyword>
<dbReference type="AlphaFoldDB" id="A0A220VCP0"/>